<proteinExistence type="inferred from homology"/>
<dbReference type="PANTHER" id="PTHR37528">
    <property type="entry name" value="UPF0149 PROTEIN YGFB"/>
    <property type="match status" value="1"/>
</dbReference>
<evidence type="ECO:0000313" key="2">
    <source>
        <dbReference type="EMBL" id="WAJ69784.1"/>
    </source>
</evidence>
<dbReference type="InterPro" id="IPR036255">
    <property type="entry name" value="YgfB-like_sf"/>
</dbReference>
<dbReference type="Pfam" id="PF03695">
    <property type="entry name" value="UPF0149"/>
    <property type="match status" value="1"/>
</dbReference>
<keyword evidence="3" id="KW-1185">Reference proteome</keyword>
<accession>A0ABY7AN64</accession>
<dbReference type="Gene3D" id="1.20.120.740">
    <property type="entry name" value="YgfB uncharacterised protein family UPF0149, PF03695"/>
    <property type="match status" value="1"/>
</dbReference>
<reference evidence="2" key="1">
    <citation type="submission" date="2022-10" db="EMBL/GenBank/DDBJ databases">
        <title>Catenovulum adriacola sp. nov. isolated in the Harbour of Susak.</title>
        <authorList>
            <person name="Schoch T."/>
            <person name="Reich S.J."/>
            <person name="Stoeferle S."/>
            <person name="Flaiz M."/>
            <person name="Kazda M."/>
            <person name="Riedel C.U."/>
            <person name="Duerre P."/>
        </authorList>
    </citation>
    <scope>NUCLEOTIDE SEQUENCE</scope>
    <source>
        <strain evidence="2">TS8</strain>
    </source>
</reference>
<dbReference type="EMBL" id="CP109965">
    <property type="protein sequence ID" value="WAJ69784.1"/>
    <property type="molecule type" value="Genomic_DNA"/>
</dbReference>
<name>A0ABY7AN64_9ALTE</name>
<dbReference type="SUPFAM" id="SSF101327">
    <property type="entry name" value="YgfB-like"/>
    <property type="match status" value="1"/>
</dbReference>
<dbReference type="RefSeq" id="WP_268074068.1">
    <property type="nucleotide sequence ID" value="NZ_CP109965.1"/>
</dbReference>
<dbReference type="InterPro" id="IPR011978">
    <property type="entry name" value="YgfB-like"/>
</dbReference>
<evidence type="ECO:0000313" key="3">
    <source>
        <dbReference type="Proteomes" id="UP001163726"/>
    </source>
</evidence>
<comment type="similarity">
    <text evidence="1">Belongs to the UPF0149 family.</text>
</comment>
<gene>
    <name evidence="2" type="ORF">OLW01_11560</name>
</gene>
<protein>
    <submittedName>
        <fullName evidence="2">UPF0149 family protein</fullName>
    </submittedName>
</protein>
<dbReference type="PANTHER" id="PTHR37528:SF1">
    <property type="entry name" value="UPF0149 PROTEIN YGFB"/>
    <property type="match status" value="1"/>
</dbReference>
<sequence>MADTNLPDYDQFEFFLHQNDLTSTAAEIHGVIAGCLCAGMKYKQAEWLDLVSEFVLQGADIPDNADSKFKDLYETTYLQLMDDAFAFQIFLPNEDDVRLAERAQVLLEWISAFISTFGSAIGDKFVNLDPQVREAYEDMLEISQMDTEMEDNDSNLIAFEEVAEYVRMTCILCFGELGDKSGETGSASPMLH</sequence>
<dbReference type="Proteomes" id="UP001163726">
    <property type="component" value="Chromosome"/>
</dbReference>
<evidence type="ECO:0000256" key="1">
    <source>
        <dbReference type="ARBA" id="ARBA00038308"/>
    </source>
</evidence>
<organism evidence="2 3">
    <name type="scientific">Catenovulum adriaticum</name>
    <dbReference type="NCBI Taxonomy" id="2984846"/>
    <lineage>
        <taxon>Bacteria</taxon>
        <taxon>Pseudomonadati</taxon>
        <taxon>Pseudomonadota</taxon>
        <taxon>Gammaproteobacteria</taxon>
        <taxon>Alteromonadales</taxon>
        <taxon>Alteromonadaceae</taxon>
        <taxon>Catenovulum</taxon>
    </lineage>
</organism>